<feature type="transmembrane region" description="Helical" evidence="2">
    <location>
        <begin position="587"/>
        <end position="605"/>
    </location>
</feature>
<keyword evidence="2" id="KW-1133">Transmembrane helix</keyword>
<feature type="region of interest" description="Disordered" evidence="1">
    <location>
        <begin position="167"/>
        <end position="227"/>
    </location>
</feature>
<keyword evidence="2" id="KW-0472">Membrane</keyword>
<evidence type="ECO:0000313" key="3">
    <source>
        <dbReference type="EMBL" id="UWM55882.1"/>
    </source>
</evidence>
<dbReference type="KEGG" id="ssai:N0B31_06255"/>
<dbReference type="GeneID" id="74942007"/>
<feature type="transmembrane region" description="Helical" evidence="2">
    <location>
        <begin position="242"/>
        <end position="263"/>
    </location>
</feature>
<accession>A0A9E7R5E0</accession>
<keyword evidence="4" id="KW-1185">Reference proteome</keyword>
<feature type="transmembrane region" description="Helical" evidence="2">
    <location>
        <begin position="345"/>
        <end position="366"/>
    </location>
</feature>
<sequence>MKPPLRPRIVARIARWEVLKGAGTVDRRSVAVLVVALLAVVPVGVLAASGGVALDEGIYRVGIEPSSPYYEVAEADPTFRVAGTGAGALAGGLHPDEGYDLVVEGRRITLASDDDGFTAKSRAALAALRESVGSFNDARMRLEGNRTAAAPVTVTLRYTERERVREVVARRAGDGVGDDASGGGRGGSGDGPHGGPTSDDADASRGDPSSDGGFGAPSLGDDLFGTGTSTGAPSDIAPPFPFQSLVLAFAFVVPLNFVVQAYSSSILRERIKRRGELLLVAPVAPREIVAGKTLPYFLGALAIATGITLVVGGGPLSVLAVVPLALLFLGASFVGAMFARSFKELTFVTVSVSVFLTTFAFVPAIFTDIDSVALISPLTLVVRDLTGAPVSAGDVAFATLPTTLAALVLFALGTGVYREEDMFTQRPVHLKALDALAGRISRPRSLVLVTALLVPFVFVAELLAVAVLYPAPRGLAVPLVLVAVAVVEEFAKSAPVLAGFVNARYSRDYRTALVAGAASGLGFFLAEKFTLVAQLVGLPNQDVGSAAIGVGPGVSPLVLVALLVAPLALHVVTAAISALGAARDTEWWLVGVGTAVLVHVAYNLTVVTQLV</sequence>
<evidence type="ECO:0000256" key="1">
    <source>
        <dbReference type="SAM" id="MobiDB-lite"/>
    </source>
</evidence>
<gene>
    <name evidence="3" type="ORF">N0B31_06255</name>
</gene>
<feature type="compositionally biased region" description="Gly residues" evidence="1">
    <location>
        <begin position="180"/>
        <end position="194"/>
    </location>
</feature>
<dbReference type="GO" id="GO:0008237">
    <property type="term" value="F:metallopeptidase activity"/>
    <property type="evidence" value="ECO:0007669"/>
    <property type="project" value="UniProtKB-KW"/>
</dbReference>
<feature type="transmembrane region" description="Helical" evidence="2">
    <location>
        <begin position="475"/>
        <end position="491"/>
    </location>
</feature>
<name>A0A9E7R5E0_9EURY</name>
<keyword evidence="3" id="KW-0378">Hydrolase</keyword>
<feature type="transmembrane region" description="Helical" evidence="2">
    <location>
        <begin position="557"/>
        <end position="580"/>
    </location>
</feature>
<feature type="transmembrane region" description="Helical" evidence="2">
    <location>
        <begin position="446"/>
        <end position="469"/>
    </location>
</feature>
<evidence type="ECO:0000313" key="4">
    <source>
        <dbReference type="Proteomes" id="UP001057580"/>
    </source>
</evidence>
<feature type="transmembrane region" description="Helical" evidence="2">
    <location>
        <begin position="395"/>
        <end position="417"/>
    </location>
</feature>
<reference evidence="3" key="1">
    <citation type="submission" date="2022-09" db="EMBL/GenBank/DDBJ databases">
        <title>Diverse halophilic archaea isolated from saline environments.</title>
        <authorList>
            <person name="Cui H.-L."/>
        </authorList>
    </citation>
    <scope>NUCLEOTIDE SEQUENCE</scope>
    <source>
        <strain evidence="3">ZS-35-S2</strain>
    </source>
</reference>
<keyword evidence="3" id="KW-0645">Protease</keyword>
<keyword evidence="3" id="KW-0482">Metalloprotease</keyword>
<evidence type="ECO:0000256" key="2">
    <source>
        <dbReference type="SAM" id="Phobius"/>
    </source>
</evidence>
<dbReference type="RefSeq" id="WP_260594993.1">
    <property type="nucleotide sequence ID" value="NZ_CP104003.1"/>
</dbReference>
<organism evidence="3 4">
    <name type="scientific">Salinirubellus salinus</name>
    <dbReference type="NCBI Taxonomy" id="1364945"/>
    <lineage>
        <taxon>Archaea</taxon>
        <taxon>Methanobacteriati</taxon>
        <taxon>Methanobacteriota</taxon>
        <taxon>Stenosarchaea group</taxon>
        <taxon>Halobacteria</taxon>
        <taxon>Halobacteriales</taxon>
        <taxon>Natronomonadaceae</taxon>
        <taxon>Salinirubellus</taxon>
    </lineage>
</organism>
<protein>
    <submittedName>
        <fullName evidence="3">PrsW family intramembrane metalloprotease</fullName>
    </submittedName>
</protein>
<proteinExistence type="predicted"/>
<dbReference type="AlphaFoldDB" id="A0A9E7R5E0"/>
<feature type="transmembrane region" description="Helical" evidence="2">
    <location>
        <begin position="318"/>
        <end position="338"/>
    </location>
</feature>
<dbReference type="Proteomes" id="UP001057580">
    <property type="component" value="Chromosome"/>
</dbReference>
<feature type="transmembrane region" description="Helical" evidence="2">
    <location>
        <begin position="294"/>
        <end position="312"/>
    </location>
</feature>
<dbReference type="EMBL" id="CP104003">
    <property type="protein sequence ID" value="UWM55882.1"/>
    <property type="molecule type" value="Genomic_DNA"/>
</dbReference>
<feature type="transmembrane region" description="Helical" evidence="2">
    <location>
        <begin position="512"/>
        <end position="537"/>
    </location>
</feature>
<keyword evidence="2" id="KW-0812">Transmembrane</keyword>